<evidence type="ECO:0000256" key="6">
    <source>
        <dbReference type="ARBA" id="ARBA00022747"/>
    </source>
</evidence>
<dbReference type="PRINTS" id="PR00507">
    <property type="entry name" value="N12N6MTFRASE"/>
</dbReference>
<dbReference type="GO" id="GO:0032259">
    <property type="term" value="P:methylation"/>
    <property type="evidence" value="ECO:0007669"/>
    <property type="project" value="UniProtKB-KW"/>
</dbReference>
<dbReference type="PROSITE" id="PS00092">
    <property type="entry name" value="N6_MTASE"/>
    <property type="match status" value="1"/>
</dbReference>
<dbReference type="GO" id="GO:0009307">
    <property type="term" value="P:DNA restriction-modification system"/>
    <property type="evidence" value="ECO:0007669"/>
    <property type="project" value="UniProtKB-KW"/>
</dbReference>
<dbReference type="GO" id="GO:0003677">
    <property type="term" value="F:DNA binding"/>
    <property type="evidence" value="ECO:0007669"/>
    <property type="project" value="InterPro"/>
</dbReference>
<dbReference type="OrthoDB" id="9784823at2"/>
<name>A0A430HKY6_9BURK</name>
<evidence type="ECO:0000313" key="10">
    <source>
        <dbReference type="Proteomes" id="UP000278085"/>
    </source>
</evidence>
<dbReference type="GO" id="GO:0008170">
    <property type="term" value="F:N-methyltransferase activity"/>
    <property type="evidence" value="ECO:0007669"/>
    <property type="project" value="InterPro"/>
</dbReference>
<dbReference type="Proteomes" id="UP000278085">
    <property type="component" value="Unassembled WGS sequence"/>
</dbReference>
<dbReference type="AlphaFoldDB" id="A0A430HKY6"/>
<gene>
    <name evidence="9" type="ORF">EJB06_14740</name>
</gene>
<dbReference type="EMBL" id="RXLQ01000007">
    <property type="protein sequence ID" value="RSZ58217.1"/>
    <property type="molecule type" value="Genomic_DNA"/>
</dbReference>
<dbReference type="PANTHER" id="PTHR42933:SF3">
    <property type="entry name" value="TYPE I RESTRICTION ENZYME MJAVIII METHYLASE SUBUNIT"/>
    <property type="match status" value="1"/>
</dbReference>
<evidence type="ECO:0000259" key="8">
    <source>
        <dbReference type="Pfam" id="PF02384"/>
    </source>
</evidence>
<feature type="domain" description="DNA methylase adenine-specific" evidence="8">
    <location>
        <begin position="13"/>
        <end position="228"/>
    </location>
</feature>
<evidence type="ECO:0000256" key="3">
    <source>
        <dbReference type="ARBA" id="ARBA00022603"/>
    </source>
</evidence>
<proteinExistence type="inferred from homology"/>
<evidence type="ECO:0000256" key="2">
    <source>
        <dbReference type="ARBA" id="ARBA00011900"/>
    </source>
</evidence>
<dbReference type="InterPro" id="IPR002052">
    <property type="entry name" value="DNA_methylase_N6_adenine_CS"/>
</dbReference>
<comment type="caution">
    <text evidence="9">The sequence shown here is derived from an EMBL/GenBank/DDBJ whole genome shotgun (WGS) entry which is preliminary data.</text>
</comment>
<dbReference type="InterPro" id="IPR003356">
    <property type="entry name" value="DNA_methylase_A-5"/>
</dbReference>
<keyword evidence="10" id="KW-1185">Reference proteome</keyword>
<dbReference type="InterPro" id="IPR051537">
    <property type="entry name" value="DNA_Adenine_Mtase"/>
</dbReference>
<evidence type="ECO:0000256" key="7">
    <source>
        <dbReference type="ARBA" id="ARBA00047942"/>
    </source>
</evidence>
<dbReference type="SUPFAM" id="SSF53335">
    <property type="entry name" value="S-adenosyl-L-methionine-dependent methyltransferases"/>
    <property type="match status" value="1"/>
</dbReference>
<evidence type="ECO:0000256" key="1">
    <source>
        <dbReference type="ARBA" id="ARBA00006594"/>
    </source>
</evidence>
<keyword evidence="6" id="KW-0680">Restriction system</keyword>
<sequence>MQWSIDSGRGNRAVGQFATPDWVAQLLCSRLRTPPTIAADLGIGKGALSLALAERFPGVRIVGVENYSTPRRSQAAMRSEGITLVRRDVAAASFSPWFTKMYGKMDTIICNPPFTYIDNHPSIHQLLSSYRMRANRETKYQRLDLVFLAHAMKLLKSSGEMAFILPISAFSMSRSFTNLQAMVSHFGLQEIISLPRTLYQDAEVETAVLVFRPKSNANALDRFTVYAADSQGSLDKIGQFSCRALAQEFSPITHSEVARPNSLGELGGAIARGRHSSRALSHQGVSHFHTTSFQQYPNAEISFDRMSERNDHKIDAPAREGDILIPRVGTRCLGRAAIVVSGSQYISDCIFRISVPVAKRRKIWEFISSEAGSAWQLSLARGACAKFITQRDLLFASLPSTVR</sequence>
<comment type="similarity">
    <text evidence="1">Belongs to the N(4)/N(6)-methyltransferase family.</text>
</comment>
<organism evidence="9 10">
    <name type="scientific">Massilia atriviolacea</name>
    <dbReference type="NCBI Taxonomy" id="2495579"/>
    <lineage>
        <taxon>Bacteria</taxon>
        <taxon>Pseudomonadati</taxon>
        <taxon>Pseudomonadota</taxon>
        <taxon>Betaproteobacteria</taxon>
        <taxon>Burkholderiales</taxon>
        <taxon>Oxalobacteraceae</taxon>
        <taxon>Telluria group</taxon>
        <taxon>Massilia</taxon>
    </lineage>
</organism>
<dbReference type="GO" id="GO:0009007">
    <property type="term" value="F:site-specific DNA-methyltransferase (adenine-specific) activity"/>
    <property type="evidence" value="ECO:0007669"/>
    <property type="project" value="UniProtKB-EC"/>
</dbReference>
<dbReference type="InterPro" id="IPR029063">
    <property type="entry name" value="SAM-dependent_MTases_sf"/>
</dbReference>
<evidence type="ECO:0000256" key="5">
    <source>
        <dbReference type="ARBA" id="ARBA00022691"/>
    </source>
</evidence>
<accession>A0A430HKY6</accession>
<keyword evidence="5" id="KW-0949">S-adenosyl-L-methionine</keyword>
<comment type="catalytic activity">
    <reaction evidence="7">
        <text>a 2'-deoxyadenosine in DNA + S-adenosyl-L-methionine = an N(6)-methyl-2'-deoxyadenosine in DNA + S-adenosyl-L-homocysteine + H(+)</text>
        <dbReference type="Rhea" id="RHEA:15197"/>
        <dbReference type="Rhea" id="RHEA-COMP:12418"/>
        <dbReference type="Rhea" id="RHEA-COMP:12419"/>
        <dbReference type="ChEBI" id="CHEBI:15378"/>
        <dbReference type="ChEBI" id="CHEBI:57856"/>
        <dbReference type="ChEBI" id="CHEBI:59789"/>
        <dbReference type="ChEBI" id="CHEBI:90615"/>
        <dbReference type="ChEBI" id="CHEBI:90616"/>
        <dbReference type="EC" id="2.1.1.72"/>
    </reaction>
</comment>
<dbReference type="Pfam" id="PF02384">
    <property type="entry name" value="N6_Mtase"/>
    <property type="match status" value="1"/>
</dbReference>
<keyword evidence="4" id="KW-0808">Transferase</keyword>
<evidence type="ECO:0000313" key="9">
    <source>
        <dbReference type="EMBL" id="RSZ58217.1"/>
    </source>
</evidence>
<reference evidence="9 10" key="1">
    <citation type="submission" date="2018-12" db="EMBL/GenBank/DDBJ databases">
        <authorList>
            <person name="Yang E."/>
        </authorList>
    </citation>
    <scope>NUCLEOTIDE SEQUENCE [LARGE SCALE GENOMIC DNA]</scope>
    <source>
        <strain evidence="9 10">SOD</strain>
    </source>
</reference>
<dbReference type="EC" id="2.1.1.72" evidence="2"/>
<dbReference type="RefSeq" id="WP_126074790.1">
    <property type="nucleotide sequence ID" value="NZ_CP051166.1"/>
</dbReference>
<dbReference type="Gene3D" id="3.40.50.150">
    <property type="entry name" value="Vaccinia Virus protein VP39"/>
    <property type="match status" value="1"/>
</dbReference>
<keyword evidence="3" id="KW-0489">Methyltransferase</keyword>
<protein>
    <recommendedName>
        <fullName evidence="2">site-specific DNA-methyltransferase (adenine-specific)</fullName>
        <ecNumber evidence="2">2.1.1.72</ecNumber>
    </recommendedName>
</protein>
<dbReference type="CDD" id="cd02440">
    <property type="entry name" value="AdoMet_MTases"/>
    <property type="match status" value="1"/>
</dbReference>
<evidence type="ECO:0000256" key="4">
    <source>
        <dbReference type="ARBA" id="ARBA00022679"/>
    </source>
</evidence>
<dbReference type="PANTHER" id="PTHR42933">
    <property type="entry name" value="SLR6095 PROTEIN"/>
    <property type="match status" value="1"/>
</dbReference>